<dbReference type="Proteomes" id="UP000041254">
    <property type="component" value="Unassembled WGS sequence"/>
</dbReference>
<accession>A0A0G4GNM5</accession>
<name>A0A0G4GNM5_VITBC</name>
<organism evidence="1 2">
    <name type="scientific">Vitrella brassicaformis (strain CCMP3155)</name>
    <dbReference type="NCBI Taxonomy" id="1169540"/>
    <lineage>
        <taxon>Eukaryota</taxon>
        <taxon>Sar</taxon>
        <taxon>Alveolata</taxon>
        <taxon>Colpodellida</taxon>
        <taxon>Vitrellaceae</taxon>
        <taxon>Vitrella</taxon>
    </lineage>
</organism>
<dbReference type="VEuPathDB" id="CryptoDB:Vbra_2324"/>
<gene>
    <name evidence="1" type="ORF">Vbra_2324</name>
</gene>
<reference evidence="1 2" key="1">
    <citation type="submission" date="2014-11" db="EMBL/GenBank/DDBJ databases">
        <authorList>
            <person name="Zhu J."/>
            <person name="Qi W."/>
            <person name="Song R."/>
        </authorList>
    </citation>
    <scope>NUCLEOTIDE SEQUENCE [LARGE SCALE GENOMIC DNA]</scope>
</reference>
<dbReference type="EMBL" id="CDMY01000738">
    <property type="protein sequence ID" value="CEM31903.1"/>
    <property type="molecule type" value="Genomic_DNA"/>
</dbReference>
<evidence type="ECO:0000313" key="1">
    <source>
        <dbReference type="EMBL" id="CEM31903.1"/>
    </source>
</evidence>
<sequence length="200" mass="21534">MRQVQTVINGSLEFMAHLAAELTDILDTATARQQHQQQHQTAVIAPPQQMGPFARRVAAFCVPIPDQEIEDQTRLGQRVNAAIRRFTAAAAHAFAASDGEAPASVSSLMCFVLGQPGGPQVGVREVVVKSIADEAARHGLTIAGLPTLVPTFDLRDVGYVRRVGGSEAFEPMHLESLTDRQPGESPGLANVPPLWVLNWL</sequence>
<evidence type="ECO:0000313" key="2">
    <source>
        <dbReference type="Proteomes" id="UP000041254"/>
    </source>
</evidence>
<keyword evidence="2" id="KW-1185">Reference proteome</keyword>
<dbReference type="AlphaFoldDB" id="A0A0G4GNM5"/>
<dbReference type="InParanoid" id="A0A0G4GNM5"/>
<proteinExistence type="predicted"/>
<protein>
    <submittedName>
        <fullName evidence="1">Uncharacterized protein</fullName>
    </submittedName>
</protein>